<name>A0A5E5R9B9_PSEAI</name>
<dbReference type="AlphaFoldDB" id="A0A5E5R9B9"/>
<reference evidence="1" key="1">
    <citation type="submission" date="2019-09" db="EMBL/GenBank/DDBJ databases">
        <authorList>
            <person name="Gross C."/>
            <person name="Bohn E."/>
        </authorList>
    </citation>
    <scope>NUCLEOTIDE SEQUENCE</scope>
    <source>
        <strain evidence="1">ID40</strain>
    </source>
</reference>
<gene>
    <name evidence="1" type="ORF">TUEID40_06185</name>
</gene>
<dbReference type="Pfam" id="PF20036">
    <property type="entry name" value="Gp13-like"/>
    <property type="match status" value="1"/>
</dbReference>
<dbReference type="RefSeq" id="WP_010793134.1">
    <property type="nucleotide sequence ID" value="NZ_CAADJN010000343.1"/>
</dbReference>
<organism evidence="1">
    <name type="scientific">Pseudomonas aeruginosa</name>
    <dbReference type="NCBI Taxonomy" id="287"/>
    <lineage>
        <taxon>Bacteria</taxon>
        <taxon>Pseudomonadati</taxon>
        <taxon>Pseudomonadota</taxon>
        <taxon>Gammaproteobacteria</taxon>
        <taxon>Pseudomonadales</taxon>
        <taxon>Pseudomonadaceae</taxon>
        <taxon>Pseudomonas</taxon>
    </lineage>
</organism>
<dbReference type="EMBL" id="LR700248">
    <property type="protein sequence ID" value="VVH84965.1"/>
    <property type="molecule type" value="Genomic_DNA"/>
</dbReference>
<evidence type="ECO:0000313" key="1">
    <source>
        <dbReference type="EMBL" id="VVH84965.1"/>
    </source>
</evidence>
<accession>A0A5E5R9B9</accession>
<protein>
    <submittedName>
        <fullName evidence="1">Uncharacterized protein</fullName>
    </submittedName>
</protein>
<sequence length="323" mass="34132">MAFDLAVFNKQTYTALTETVAQAIDKFNQASAGTIVLQNAPAQGDFDIKASFKLIANLVRRRNVYGNGDVAATRLTQLLNAAVKVAAGTPPIEYEAAQYNWVLQNPALAALTIGEQLGKARVADMLNTAIRGAVAAISGHSDATHGSATETATFRTLNKAAFKFGDRANAIAAWVFHSSVVSDLYDNALANAENLFTYDGVNVMRDPFGRLFVVTDADSLIVPAGADPEANPASFRSLGLVQSSVLVTGNNDFDAVLNRTTGKENLGSVYQAEWSYNLGVLGYTWKTGTGGASPNDTAIGTAANWERTATSVKDTAGVLVLSK</sequence>
<proteinExistence type="predicted"/>
<dbReference type="InterPro" id="IPR045404">
    <property type="entry name" value="Gp13-like"/>
</dbReference>